<dbReference type="InterPro" id="IPR047156">
    <property type="entry name" value="Teg/CotR/CapV-like"/>
</dbReference>
<dbReference type="PANTHER" id="PTHR24138">
    <property type="entry name" value="INTRACELLLAR PHOSPHOLIPASE A FAMILY"/>
    <property type="match status" value="1"/>
</dbReference>
<feature type="short sequence motif" description="GXSXG" evidence="2">
    <location>
        <begin position="178"/>
        <end position="182"/>
    </location>
</feature>
<keyword evidence="5" id="KW-1185">Reference proteome</keyword>
<gene>
    <name evidence="4" type="primary">Cnig_chr_IV.g15442</name>
    <name evidence="4" type="ORF">B9Z55_015442</name>
</gene>
<dbReference type="AlphaFoldDB" id="A0A2G5UAB6"/>
<comment type="caution">
    <text evidence="2">Lacks conserved residue(s) required for the propagation of feature annotation.</text>
</comment>
<dbReference type="InterPro" id="IPR036770">
    <property type="entry name" value="Ankyrin_rpt-contain_sf"/>
</dbReference>
<accession>A0A2G5UAB6</accession>
<feature type="domain" description="PNPLA" evidence="3">
    <location>
        <begin position="142"/>
        <end position="297"/>
    </location>
</feature>
<keyword evidence="1" id="KW-0443">Lipid metabolism</keyword>
<name>A0A2G5UAB6_9PELO</name>
<dbReference type="Gene3D" id="1.25.40.20">
    <property type="entry name" value="Ankyrin repeat-containing domain"/>
    <property type="match status" value="1"/>
</dbReference>
<dbReference type="EMBL" id="PDUG01000004">
    <property type="protein sequence ID" value="PIC36457.1"/>
    <property type="molecule type" value="Genomic_DNA"/>
</dbReference>
<evidence type="ECO:0000256" key="1">
    <source>
        <dbReference type="ARBA" id="ARBA00023098"/>
    </source>
</evidence>
<evidence type="ECO:0000256" key="2">
    <source>
        <dbReference type="PROSITE-ProRule" id="PRU01161"/>
    </source>
</evidence>
<dbReference type="InterPro" id="IPR016035">
    <property type="entry name" value="Acyl_Trfase/lysoPLipase"/>
</dbReference>
<dbReference type="GO" id="GO:0006629">
    <property type="term" value="P:lipid metabolic process"/>
    <property type="evidence" value="ECO:0007669"/>
    <property type="project" value="UniProtKB-KW"/>
</dbReference>
<reference evidence="4" key="1">
    <citation type="journal article" date="2018" name="Science">
        <title>Rapid genome shrinkage in a self-fertile nematode reveals sperm competition proteins.</title>
        <authorList>
            <person name="Yin D."/>
            <person name="Schwarz E.M."/>
            <person name="Thomas C.G."/>
            <person name="Felde R.L."/>
            <person name="Korf I.F."/>
            <person name="Cutter A.D."/>
            <person name="Schartner C.M."/>
            <person name="Ralston E.J."/>
            <person name="Meyer B.J."/>
            <person name="Haag E.S."/>
        </authorList>
    </citation>
    <scope>NUCLEOTIDE SEQUENCE</scope>
    <source>
        <strain evidence="4">JU1422</strain>
    </source>
</reference>
<organism evidence="4 5">
    <name type="scientific">Caenorhabditis nigoni</name>
    <dbReference type="NCBI Taxonomy" id="1611254"/>
    <lineage>
        <taxon>Eukaryota</taxon>
        <taxon>Metazoa</taxon>
        <taxon>Ecdysozoa</taxon>
        <taxon>Nematoda</taxon>
        <taxon>Chromadorea</taxon>
        <taxon>Rhabditida</taxon>
        <taxon>Rhabditina</taxon>
        <taxon>Rhabditomorpha</taxon>
        <taxon>Rhabditoidea</taxon>
        <taxon>Rhabditidae</taxon>
        <taxon>Peloderinae</taxon>
        <taxon>Caenorhabditis</taxon>
    </lineage>
</organism>
<dbReference type="Proteomes" id="UP000230233">
    <property type="component" value="Chromosome IV"/>
</dbReference>
<dbReference type="SUPFAM" id="SSF52151">
    <property type="entry name" value="FabD/lysophospholipase-like"/>
    <property type="match status" value="1"/>
</dbReference>
<evidence type="ECO:0000313" key="4">
    <source>
        <dbReference type="EMBL" id="PIC36457.1"/>
    </source>
</evidence>
<proteinExistence type="predicted"/>
<sequence length="297" mass="33538">MFSDVLKRINAHETYKRHIDIFHAVTYDNIDGLVAAFVRNQPFDVRDKNGNTVLHLAAKLNRRLLCRAICVYASHLDLWNTKNNEGKQPIELAEDPNIKRDLQSLSTVRSTVDSHHMAYNKHLIEKKIKENSENNQNQKVVLSLDGGGLRVVLQCSILMAIEREIGEPLRNRVHWVAGTSCGGIMASSMSVGIDLSDALRIYIVIRKRIFGGNTQMFPKHSSHGIETCLQEVMGPKTPMAKCTAHKLVVTTAKVTLAPPQLILFRSYAPRIDPKEFEQLGYFNPNKILLWKAIRCTS</sequence>
<dbReference type="InterPro" id="IPR002641">
    <property type="entry name" value="PNPLA_dom"/>
</dbReference>
<evidence type="ECO:0000259" key="3">
    <source>
        <dbReference type="PROSITE" id="PS51635"/>
    </source>
</evidence>
<dbReference type="Gene3D" id="3.40.1090.10">
    <property type="entry name" value="Cytosolic phospholipase A2 catalytic domain"/>
    <property type="match status" value="1"/>
</dbReference>
<protein>
    <recommendedName>
        <fullName evidence="3">PNPLA domain-containing protein</fullName>
    </recommendedName>
</protein>
<dbReference type="OrthoDB" id="10021675at2759"/>
<dbReference type="PROSITE" id="PS51635">
    <property type="entry name" value="PNPLA"/>
    <property type="match status" value="1"/>
</dbReference>
<dbReference type="PANTHER" id="PTHR24138:SF13">
    <property type="entry name" value="PNPLA DOMAIN-CONTAINING PROTEIN"/>
    <property type="match status" value="1"/>
</dbReference>
<evidence type="ECO:0000313" key="5">
    <source>
        <dbReference type="Proteomes" id="UP000230233"/>
    </source>
</evidence>
<dbReference type="SUPFAM" id="SSF48403">
    <property type="entry name" value="Ankyrin repeat"/>
    <property type="match status" value="1"/>
</dbReference>
<dbReference type="Pfam" id="PF01734">
    <property type="entry name" value="Patatin"/>
    <property type="match status" value="1"/>
</dbReference>
<comment type="caution">
    <text evidence="4">The sequence shown here is derived from an EMBL/GenBank/DDBJ whole genome shotgun (WGS) entry which is preliminary data.</text>
</comment>